<proteinExistence type="predicted"/>
<sequence length="679" mass="75327">MGPAIELTDADTVPLPGHGDDALVVRPLSRQSYSGHSSEPEFSSNPIAPLKPPKTPLNSKRPASVSLSSAGDFRTPSPSGSDFTNRRDQDNDTSAAEPANHAGDHSTPDIFKTAPSSPAIGTSAKTPSAPYEVHAIDYYYPFPSQDHGISPDQDTSPGDTRALSSAASRPVTTCIDAPVTFNTTWYSHSAAPEFFICSRCYADHIESSQFRDAFLISAPAEGKPRVCRFSSPRMKDDLWKKAVASDYLQPVTDWMQLRSRVLDCRGAKGAKASEGAKWYAPKPGAYPSWFGVCQACYEDRVKVFPKLSAHFGPHPETPPPNDTWYCDFAVPFVQKEYEKQGPAGDWPTFVREARARSEMPACPGQESTLAYGKAWFRPVHGPDWLLICSACFCDRVFHTADAGKWAPDEQLSHTPEQMVRCPMAQFNISMAMSRAHDLKDFAVFWDAMAKLSQEKFCGPHGITDGVWYTLHGVEADSSYQVCSSCYVSVAEPLGLSQFFRRKINIPPGAKLPCCMNPSHPRARDFVPLLLETYYIQSPAALAAYADEYAAIPPCPGTREVKGRRWYGWEGCAICPECHHDFARKYEGLAGLMPLKNAPIEEGRSVMCEMYSPRMRDLYLLCNGTAQAASDPKPLLEFAERRRRVFAETYLRLCMMSPGARLGMDREEVEALEKRWRSVE</sequence>
<protein>
    <recommendedName>
        <fullName evidence="4">Integral membrane protein</fullName>
    </recommendedName>
</protein>
<organism evidence="2 3">
    <name type="scientific">Apiospora aurea</name>
    <dbReference type="NCBI Taxonomy" id="335848"/>
    <lineage>
        <taxon>Eukaryota</taxon>
        <taxon>Fungi</taxon>
        <taxon>Dikarya</taxon>
        <taxon>Ascomycota</taxon>
        <taxon>Pezizomycotina</taxon>
        <taxon>Sordariomycetes</taxon>
        <taxon>Xylariomycetidae</taxon>
        <taxon>Amphisphaeriales</taxon>
        <taxon>Apiosporaceae</taxon>
        <taxon>Apiospora</taxon>
    </lineage>
</organism>
<feature type="region of interest" description="Disordered" evidence="1">
    <location>
        <begin position="1"/>
        <end position="127"/>
    </location>
</feature>
<name>A0ABR1Q0T6_9PEZI</name>
<dbReference type="GeneID" id="92081995"/>
<evidence type="ECO:0008006" key="4">
    <source>
        <dbReference type="Google" id="ProtNLM"/>
    </source>
</evidence>
<dbReference type="RefSeq" id="XP_066695629.1">
    <property type="nucleotide sequence ID" value="XM_066848933.1"/>
</dbReference>
<feature type="compositionally biased region" description="Polar residues" evidence="1">
    <location>
        <begin position="152"/>
        <end position="164"/>
    </location>
</feature>
<feature type="region of interest" description="Disordered" evidence="1">
    <location>
        <begin position="144"/>
        <end position="164"/>
    </location>
</feature>
<feature type="compositionally biased region" description="Polar residues" evidence="1">
    <location>
        <begin position="114"/>
        <end position="126"/>
    </location>
</feature>
<dbReference type="Proteomes" id="UP001391051">
    <property type="component" value="Unassembled WGS sequence"/>
</dbReference>
<comment type="caution">
    <text evidence="2">The sequence shown here is derived from an EMBL/GenBank/DDBJ whole genome shotgun (WGS) entry which is preliminary data.</text>
</comment>
<accession>A0ABR1Q0T6</accession>
<feature type="compositionally biased region" description="Polar residues" evidence="1">
    <location>
        <begin position="29"/>
        <end position="46"/>
    </location>
</feature>
<evidence type="ECO:0000313" key="3">
    <source>
        <dbReference type="Proteomes" id="UP001391051"/>
    </source>
</evidence>
<keyword evidence="3" id="KW-1185">Reference proteome</keyword>
<reference evidence="2 3" key="1">
    <citation type="submission" date="2023-01" db="EMBL/GenBank/DDBJ databases">
        <title>Analysis of 21 Apiospora genomes using comparative genomics revels a genus with tremendous synthesis potential of carbohydrate active enzymes and secondary metabolites.</title>
        <authorList>
            <person name="Sorensen T."/>
        </authorList>
    </citation>
    <scope>NUCLEOTIDE SEQUENCE [LARGE SCALE GENOMIC DNA]</scope>
    <source>
        <strain evidence="2 3">CBS 24483</strain>
    </source>
</reference>
<gene>
    <name evidence="2" type="ORF">PG986_012711</name>
</gene>
<evidence type="ECO:0000256" key="1">
    <source>
        <dbReference type="SAM" id="MobiDB-lite"/>
    </source>
</evidence>
<evidence type="ECO:0000313" key="2">
    <source>
        <dbReference type="EMBL" id="KAK7943598.1"/>
    </source>
</evidence>
<dbReference type="EMBL" id="JAQQWE010000008">
    <property type="protein sequence ID" value="KAK7943598.1"/>
    <property type="molecule type" value="Genomic_DNA"/>
</dbReference>